<comment type="caution">
    <text evidence="1">The sequence shown here is derived from an EMBL/GenBank/DDBJ whole genome shotgun (WGS) entry which is preliminary data.</text>
</comment>
<proteinExistence type="predicted"/>
<reference evidence="1" key="1">
    <citation type="submission" date="2019-08" db="EMBL/GenBank/DDBJ databases">
        <authorList>
            <person name="Kucharzyk K."/>
            <person name="Murdoch R.W."/>
            <person name="Higgins S."/>
            <person name="Loffler F."/>
        </authorList>
    </citation>
    <scope>NUCLEOTIDE SEQUENCE</scope>
</reference>
<accession>A0A645GW23</accession>
<protein>
    <submittedName>
        <fullName evidence="1">Uncharacterized protein</fullName>
    </submittedName>
</protein>
<organism evidence="1">
    <name type="scientific">bioreactor metagenome</name>
    <dbReference type="NCBI Taxonomy" id="1076179"/>
    <lineage>
        <taxon>unclassified sequences</taxon>
        <taxon>metagenomes</taxon>
        <taxon>ecological metagenomes</taxon>
    </lineage>
</organism>
<sequence length="63" mass="7126">MKRSALCSPKVITGFVNYSVPDFMDIFALGIMNMTEISFVDEILPLKNEMHVIAIFGKHIFGF</sequence>
<dbReference type="EMBL" id="VSSQ01082471">
    <property type="protein sequence ID" value="MPN31081.1"/>
    <property type="molecule type" value="Genomic_DNA"/>
</dbReference>
<name>A0A645GW23_9ZZZZ</name>
<dbReference type="AlphaFoldDB" id="A0A645GW23"/>
<evidence type="ECO:0000313" key="1">
    <source>
        <dbReference type="EMBL" id="MPN31081.1"/>
    </source>
</evidence>
<gene>
    <name evidence="1" type="ORF">SDC9_178555</name>
</gene>